<sequence>MSLKIIVNALWLKPGFCEAYRDRKELVLWELVAQP</sequence>
<dbReference type="AlphaFoldDB" id="A0A0J9VHU8"/>
<accession>A0A0J9VHU8</accession>
<dbReference type="VEuPathDB" id="FungiDB:FOXG_20334"/>
<reference evidence="1" key="1">
    <citation type="submission" date="2007-04" db="EMBL/GenBank/DDBJ databases">
        <authorList>
            <consortium name="The Broad Institute Genome Sequencing Platform"/>
            <person name="Birren B."/>
            <person name="Lander E."/>
            <person name="Galagan J."/>
            <person name="Nusbaum C."/>
            <person name="Devon K."/>
            <person name="Ma L.-J."/>
            <person name="Jaffe D."/>
            <person name="Butler J."/>
            <person name="Alvarez P."/>
            <person name="Gnerre S."/>
            <person name="Grabherr M."/>
            <person name="Kleber M."/>
            <person name="Mauceli E."/>
            <person name="Brockman W."/>
            <person name="MacCallum I.A."/>
            <person name="Young S."/>
            <person name="LaButti K."/>
            <person name="DeCaprio D."/>
            <person name="Crawford M."/>
            <person name="Koehrsen M."/>
            <person name="Engels R."/>
            <person name="Montgomery P."/>
            <person name="Pearson M."/>
            <person name="Howarth C."/>
            <person name="Larson L."/>
            <person name="White J."/>
            <person name="O'Leary S."/>
            <person name="Kodira C."/>
            <person name="Zeng Q."/>
            <person name="Yandava C."/>
            <person name="Alvarado L."/>
            <person name="Kistler C."/>
            <person name="Shim W.-B."/>
            <person name="Kang S."/>
            <person name="Woloshuk C."/>
        </authorList>
    </citation>
    <scope>NUCLEOTIDE SEQUENCE</scope>
    <source>
        <strain evidence="1">4287</strain>
    </source>
</reference>
<gene>
    <name evidence="1" type="ORF">FOXG_20334</name>
</gene>
<reference evidence="1" key="2">
    <citation type="journal article" date="2010" name="Nature">
        <title>Comparative genomics reveals mobile pathogenicity chromosomes in Fusarium.</title>
        <authorList>
            <person name="Ma L.J."/>
            <person name="van der Does H.C."/>
            <person name="Borkovich K.A."/>
            <person name="Coleman J.J."/>
            <person name="Daboussi M.J."/>
            <person name="Di Pietro A."/>
            <person name="Dufresne M."/>
            <person name="Freitag M."/>
            <person name="Grabherr M."/>
            <person name="Henrissat B."/>
            <person name="Houterman P.M."/>
            <person name="Kang S."/>
            <person name="Shim W.B."/>
            <person name="Woloshuk C."/>
            <person name="Xie X."/>
            <person name="Xu J.R."/>
            <person name="Antoniw J."/>
            <person name="Baker S.E."/>
            <person name="Bluhm B.H."/>
            <person name="Breakspear A."/>
            <person name="Brown D.W."/>
            <person name="Butchko R.A."/>
            <person name="Chapman S."/>
            <person name="Coulson R."/>
            <person name="Coutinho P.M."/>
            <person name="Danchin E.G."/>
            <person name="Diener A."/>
            <person name="Gale L.R."/>
            <person name="Gardiner D.M."/>
            <person name="Goff S."/>
            <person name="Hammond-Kosack K.E."/>
            <person name="Hilburn K."/>
            <person name="Hua-Van A."/>
            <person name="Jonkers W."/>
            <person name="Kazan K."/>
            <person name="Kodira C.D."/>
            <person name="Koehrsen M."/>
            <person name="Kumar L."/>
            <person name="Lee Y.H."/>
            <person name="Li L."/>
            <person name="Manners J.M."/>
            <person name="Miranda-Saavedra D."/>
            <person name="Mukherjee M."/>
            <person name="Park G."/>
            <person name="Park J."/>
            <person name="Park S.Y."/>
            <person name="Proctor R.H."/>
            <person name="Regev A."/>
            <person name="Ruiz-Roldan M.C."/>
            <person name="Sain D."/>
            <person name="Sakthikumar S."/>
            <person name="Sykes S."/>
            <person name="Schwartz D.C."/>
            <person name="Turgeon B.G."/>
            <person name="Wapinski I."/>
            <person name="Yoder O."/>
            <person name="Young S."/>
            <person name="Zeng Q."/>
            <person name="Zhou S."/>
            <person name="Galagan J."/>
            <person name="Cuomo C.A."/>
            <person name="Kistler H.C."/>
            <person name="Rep M."/>
        </authorList>
    </citation>
    <scope>NUCLEOTIDE SEQUENCE [LARGE SCALE GENOMIC DNA]</scope>
    <source>
        <strain evidence="1">4287</strain>
    </source>
</reference>
<dbReference type="Proteomes" id="UP000009097">
    <property type="component" value="Unassembled WGS sequence"/>
</dbReference>
<evidence type="ECO:0000313" key="2">
    <source>
        <dbReference type="Proteomes" id="UP000009097"/>
    </source>
</evidence>
<dbReference type="EMBL" id="DS231708">
    <property type="protein sequence ID" value="KNB10376.1"/>
    <property type="molecule type" value="Genomic_DNA"/>
</dbReference>
<dbReference type="GeneID" id="28961040"/>
<protein>
    <submittedName>
        <fullName evidence="1">Uncharacterized protein</fullName>
    </submittedName>
</protein>
<dbReference type="RefSeq" id="XP_018248421.1">
    <property type="nucleotide sequence ID" value="XM_018400617.1"/>
</dbReference>
<dbReference type="KEGG" id="fox:FOXG_20334"/>
<proteinExistence type="predicted"/>
<evidence type="ECO:0000313" key="1">
    <source>
        <dbReference type="EMBL" id="KNB10376.1"/>
    </source>
</evidence>
<organism evidence="1 2">
    <name type="scientific">Fusarium oxysporum f. sp. lycopersici (strain 4287 / CBS 123668 / FGSC 9935 / NRRL 34936)</name>
    <name type="common">Fusarium vascular wilt of tomato</name>
    <dbReference type="NCBI Taxonomy" id="426428"/>
    <lineage>
        <taxon>Eukaryota</taxon>
        <taxon>Fungi</taxon>
        <taxon>Dikarya</taxon>
        <taxon>Ascomycota</taxon>
        <taxon>Pezizomycotina</taxon>
        <taxon>Sordariomycetes</taxon>
        <taxon>Hypocreomycetidae</taxon>
        <taxon>Hypocreales</taxon>
        <taxon>Nectriaceae</taxon>
        <taxon>Fusarium</taxon>
        <taxon>Fusarium oxysporum species complex</taxon>
    </lineage>
</organism>
<name>A0A0J9VHU8_FUSO4</name>